<protein>
    <submittedName>
        <fullName evidence="3">Uncharacterized protein</fullName>
    </submittedName>
</protein>
<keyword evidence="4" id="KW-1185">Reference proteome</keyword>
<organism evidence="3 4">
    <name type="scientific">Antrodiella citrinella</name>
    <dbReference type="NCBI Taxonomy" id="2447956"/>
    <lineage>
        <taxon>Eukaryota</taxon>
        <taxon>Fungi</taxon>
        <taxon>Dikarya</taxon>
        <taxon>Basidiomycota</taxon>
        <taxon>Agaricomycotina</taxon>
        <taxon>Agaricomycetes</taxon>
        <taxon>Polyporales</taxon>
        <taxon>Steccherinaceae</taxon>
        <taxon>Antrodiella</taxon>
    </lineage>
</organism>
<feature type="region of interest" description="Disordered" evidence="1">
    <location>
        <begin position="29"/>
        <end position="49"/>
    </location>
</feature>
<reference evidence="3 4" key="1">
    <citation type="submission" date="2019-02" db="EMBL/GenBank/DDBJ databases">
        <title>Genome sequencing of the rare red list fungi Antrodiella citrinella (Flaviporus citrinellus).</title>
        <authorList>
            <person name="Buettner E."/>
            <person name="Kellner H."/>
        </authorList>
    </citation>
    <scope>NUCLEOTIDE SEQUENCE [LARGE SCALE GENOMIC DNA]</scope>
    <source>
        <strain evidence="3 4">DSM 108506</strain>
    </source>
</reference>
<name>A0A4S4MWU8_9APHY</name>
<evidence type="ECO:0000256" key="1">
    <source>
        <dbReference type="SAM" id="MobiDB-lite"/>
    </source>
</evidence>
<dbReference type="AlphaFoldDB" id="A0A4S4MWU8"/>
<evidence type="ECO:0000256" key="2">
    <source>
        <dbReference type="SAM" id="SignalP"/>
    </source>
</evidence>
<feature type="signal peptide" evidence="2">
    <location>
        <begin position="1"/>
        <end position="17"/>
    </location>
</feature>
<comment type="caution">
    <text evidence="3">The sequence shown here is derived from an EMBL/GenBank/DDBJ whole genome shotgun (WGS) entry which is preliminary data.</text>
</comment>
<proteinExistence type="predicted"/>
<evidence type="ECO:0000313" key="4">
    <source>
        <dbReference type="Proteomes" id="UP000308730"/>
    </source>
</evidence>
<gene>
    <name evidence="3" type="ORF">EUX98_g3330</name>
</gene>
<keyword evidence="2" id="KW-0732">Signal</keyword>
<evidence type="ECO:0000313" key="3">
    <source>
        <dbReference type="EMBL" id="THH30872.1"/>
    </source>
</evidence>
<dbReference type="Proteomes" id="UP000308730">
    <property type="component" value="Unassembled WGS sequence"/>
</dbReference>
<dbReference type="EMBL" id="SGPM01000065">
    <property type="protein sequence ID" value="THH30872.1"/>
    <property type="molecule type" value="Genomic_DNA"/>
</dbReference>
<sequence>MKASFVVIVFMALSVVALPTGKLAEKSSDVNRFSNDDAAQPQAVGKRAEKDSYIEDGTTMVRYDVQIEERSEKDSYIEDGTTMVRYGVQIDE</sequence>
<accession>A0A4S4MWU8</accession>
<feature type="chain" id="PRO_5020889855" evidence="2">
    <location>
        <begin position="18"/>
        <end position="92"/>
    </location>
</feature>